<evidence type="ECO:0000313" key="2">
    <source>
        <dbReference type="Proteomes" id="UP001187531"/>
    </source>
</evidence>
<dbReference type="Proteomes" id="UP001187531">
    <property type="component" value="Unassembled WGS sequence"/>
</dbReference>
<name>A0AA88H5E0_ARTSF</name>
<accession>A0AA88H5E0</accession>
<protein>
    <recommendedName>
        <fullName evidence="3">Reverse transcriptase domain-containing protein</fullName>
    </recommendedName>
</protein>
<gene>
    <name evidence="1" type="ORF">QYM36_017252</name>
</gene>
<sequence length="201" mass="22786">MVYLPRSLSHHHTVVVEQLESVFSLILEKKTFPSDWKASVIIPVFKKGDQCDSSNYRGMPLMDMATKVIVMILFKRFKEAWDERTCKISTDFEEAEVALTMLFALFSNSADDIDALAAYLATAQAMLNGIAHFSQLLGLKINMAKIKVMDLKIQFCYQLVPYGQELEKVDSFAYLGLRIDPRGGCDQDVQNRINKAQTIFS</sequence>
<dbReference type="PANTHER" id="PTHR47027">
    <property type="entry name" value="REVERSE TRANSCRIPTASE DOMAIN-CONTAINING PROTEIN"/>
    <property type="match status" value="1"/>
</dbReference>
<comment type="caution">
    <text evidence="1">The sequence shown here is derived from an EMBL/GenBank/DDBJ whole genome shotgun (WGS) entry which is preliminary data.</text>
</comment>
<dbReference type="EMBL" id="JAVRJZ010000021">
    <property type="protein sequence ID" value="KAK2705143.1"/>
    <property type="molecule type" value="Genomic_DNA"/>
</dbReference>
<evidence type="ECO:0000313" key="1">
    <source>
        <dbReference type="EMBL" id="KAK2705143.1"/>
    </source>
</evidence>
<dbReference type="AlphaFoldDB" id="A0AA88H5E0"/>
<organism evidence="1 2">
    <name type="scientific">Artemia franciscana</name>
    <name type="common">Brine shrimp</name>
    <name type="synonym">Artemia sanfranciscana</name>
    <dbReference type="NCBI Taxonomy" id="6661"/>
    <lineage>
        <taxon>Eukaryota</taxon>
        <taxon>Metazoa</taxon>
        <taxon>Ecdysozoa</taxon>
        <taxon>Arthropoda</taxon>
        <taxon>Crustacea</taxon>
        <taxon>Branchiopoda</taxon>
        <taxon>Anostraca</taxon>
        <taxon>Artemiidae</taxon>
        <taxon>Artemia</taxon>
    </lineage>
</organism>
<keyword evidence="2" id="KW-1185">Reference proteome</keyword>
<reference evidence="1" key="1">
    <citation type="submission" date="2023-07" db="EMBL/GenBank/DDBJ databases">
        <title>Chromosome-level genome assembly of Artemia franciscana.</title>
        <authorList>
            <person name="Jo E."/>
        </authorList>
    </citation>
    <scope>NUCLEOTIDE SEQUENCE</scope>
    <source>
        <tissue evidence="1">Whole body</tissue>
    </source>
</reference>
<dbReference type="PANTHER" id="PTHR47027:SF20">
    <property type="entry name" value="REVERSE TRANSCRIPTASE-LIKE PROTEIN WITH RNA-DIRECTED DNA POLYMERASE DOMAIN"/>
    <property type="match status" value="1"/>
</dbReference>
<proteinExistence type="predicted"/>
<evidence type="ECO:0008006" key="3">
    <source>
        <dbReference type="Google" id="ProtNLM"/>
    </source>
</evidence>